<protein>
    <submittedName>
        <fullName evidence="1">Uncharacterized protein</fullName>
    </submittedName>
</protein>
<gene>
    <name evidence="1" type="ORF">PR048_017069</name>
</gene>
<sequence length="113" mass="12685">MNPADMANRGCSAEVLLLSKLWEVPEWLKKAPSEWPVSSCMISGDEINLEHNCQHPGNKKSGELDVAEIGNVEEHLIKLIQKESFHGVANEFIPSLLPFEDEHGILRIKNKDI</sequence>
<reference evidence="1 2" key="1">
    <citation type="submission" date="2023-02" db="EMBL/GenBank/DDBJ databases">
        <title>LHISI_Scaffold_Assembly.</title>
        <authorList>
            <person name="Stuart O.P."/>
            <person name="Cleave R."/>
            <person name="Magrath M.J.L."/>
            <person name="Mikheyev A.S."/>
        </authorList>
    </citation>
    <scope>NUCLEOTIDE SEQUENCE [LARGE SCALE GENOMIC DNA]</scope>
    <source>
        <strain evidence="1">Daus_M_001</strain>
        <tissue evidence="1">Leg muscle</tissue>
    </source>
</reference>
<comment type="caution">
    <text evidence="1">The sequence shown here is derived from an EMBL/GenBank/DDBJ whole genome shotgun (WGS) entry which is preliminary data.</text>
</comment>
<dbReference type="Proteomes" id="UP001159363">
    <property type="component" value="Chromosome 5"/>
</dbReference>
<keyword evidence="2" id="KW-1185">Reference proteome</keyword>
<evidence type="ECO:0000313" key="1">
    <source>
        <dbReference type="EMBL" id="KAJ8880599.1"/>
    </source>
</evidence>
<evidence type="ECO:0000313" key="2">
    <source>
        <dbReference type="Proteomes" id="UP001159363"/>
    </source>
</evidence>
<proteinExistence type="predicted"/>
<dbReference type="EMBL" id="JARBHB010000006">
    <property type="protein sequence ID" value="KAJ8880599.1"/>
    <property type="molecule type" value="Genomic_DNA"/>
</dbReference>
<name>A0ABQ9H8H2_9NEOP</name>
<organism evidence="1 2">
    <name type="scientific">Dryococelus australis</name>
    <dbReference type="NCBI Taxonomy" id="614101"/>
    <lineage>
        <taxon>Eukaryota</taxon>
        <taxon>Metazoa</taxon>
        <taxon>Ecdysozoa</taxon>
        <taxon>Arthropoda</taxon>
        <taxon>Hexapoda</taxon>
        <taxon>Insecta</taxon>
        <taxon>Pterygota</taxon>
        <taxon>Neoptera</taxon>
        <taxon>Polyneoptera</taxon>
        <taxon>Phasmatodea</taxon>
        <taxon>Verophasmatodea</taxon>
        <taxon>Anareolatae</taxon>
        <taxon>Phasmatidae</taxon>
        <taxon>Eurycanthinae</taxon>
        <taxon>Dryococelus</taxon>
    </lineage>
</organism>
<accession>A0ABQ9H8H2</accession>